<protein>
    <submittedName>
        <fullName evidence="1">Uncharacterized protein</fullName>
    </submittedName>
</protein>
<name>A0A3N9XV14_9ACTN</name>
<gene>
    <name evidence="1" type="ORF">DDE19_14020</name>
</gene>
<evidence type="ECO:0000313" key="2">
    <source>
        <dbReference type="Proteomes" id="UP000278981"/>
    </source>
</evidence>
<dbReference type="Proteomes" id="UP000278981">
    <property type="component" value="Unassembled WGS sequence"/>
</dbReference>
<reference evidence="1 2" key="1">
    <citation type="submission" date="2018-04" db="EMBL/GenBank/DDBJ databases">
        <title>Micromonosporas from Atacama Desert.</title>
        <authorList>
            <person name="Carro L."/>
            <person name="Klenk H.-P."/>
            <person name="Goodfellow M."/>
        </authorList>
    </citation>
    <scope>NUCLEOTIDE SEQUENCE [LARGE SCALE GENOMIC DNA]</scope>
    <source>
        <strain evidence="1 2">LB19</strain>
    </source>
</reference>
<organism evidence="1 2">
    <name type="scientific">Micromonospora ureilytica</name>
    <dbReference type="NCBI Taxonomy" id="709868"/>
    <lineage>
        <taxon>Bacteria</taxon>
        <taxon>Bacillati</taxon>
        <taxon>Actinomycetota</taxon>
        <taxon>Actinomycetes</taxon>
        <taxon>Micromonosporales</taxon>
        <taxon>Micromonosporaceae</taxon>
        <taxon>Micromonospora</taxon>
    </lineage>
</organism>
<comment type="caution">
    <text evidence="1">The sequence shown here is derived from an EMBL/GenBank/DDBJ whole genome shotgun (WGS) entry which is preliminary data.</text>
</comment>
<dbReference type="EMBL" id="QDGB01000247">
    <property type="protein sequence ID" value="RQX16690.1"/>
    <property type="molecule type" value="Genomic_DNA"/>
</dbReference>
<dbReference type="RefSeq" id="WP_124819779.1">
    <property type="nucleotide sequence ID" value="NZ_QDGB01000247.1"/>
</dbReference>
<dbReference type="AlphaFoldDB" id="A0A3N9XV14"/>
<sequence length="189" mass="20057">MKVTPAVDEQMVVELAQVMLQRAASVRPAQVAAERRVFDLLRDAYIADPKRALAGGDPRSGHLKVGLPEVEYLLTPVLLDASAQVLSYVVSLGVVTAAVSSTKGVRRVLGLTPVVHRDAGAAADTHDQAVADAPGVGLPVLTPDQWAEVRALIARSLIQHGRMPTQEADLLAAAIVGDWISQPRTEPPQ</sequence>
<accession>A0A3N9XV14</accession>
<evidence type="ECO:0000313" key="1">
    <source>
        <dbReference type="EMBL" id="RQX16690.1"/>
    </source>
</evidence>
<proteinExistence type="predicted"/>